<dbReference type="GO" id="GO:0004965">
    <property type="term" value="F:G protein-coupled GABA receptor activity"/>
    <property type="evidence" value="ECO:0007669"/>
    <property type="project" value="InterPro"/>
</dbReference>
<dbReference type="AlphaFoldDB" id="A0A914AR60"/>
<dbReference type="OMA" id="TYLSWET"/>
<evidence type="ECO:0000313" key="13">
    <source>
        <dbReference type="Proteomes" id="UP000887568"/>
    </source>
</evidence>
<dbReference type="GeneID" id="119736014"/>
<dbReference type="OrthoDB" id="2150267at2759"/>
<dbReference type="EnsemblMetazoa" id="XM_038209996.1">
    <property type="protein sequence ID" value="XP_038065924.1"/>
    <property type="gene ID" value="LOC119736014"/>
</dbReference>
<accession>A0A914AR60</accession>
<keyword evidence="6" id="KW-0675">Receptor</keyword>
<dbReference type="InterPro" id="IPR017978">
    <property type="entry name" value="GPCR_3_C"/>
</dbReference>
<feature type="transmembrane region" description="Helical" evidence="10">
    <location>
        <begin position="271"/>
        <end position="291"/>
    </location>
</feature>
<feature type="region of interest" description="Disordered" evidence="9">
    <location>
        <begin position="388"/>
        <end position="429"/>
    </location>
</feature>
<feature type="transmembrane region" description="Helical" evidence="10">
    <location>
        <begin position="241"/>
        <end position="265"/>
    </location>
</feature>
<evidence type="ECO:0000256" key="10">
    <source>
        <dbReference type="SAM" id="Phobius"/>
    </source>
</evidence>
<dbReference type="EnsemblMetazoa" id="XM_038209995.1">
    <property type="protein sequence ID" value="XP_038065923.1"/>
    <property type="gene ID" value="LOC119736014"/>
</dbReference>
<evidence type="ECO:0000256" key="3">
    <source>
        <dbReference type="ARBA" id="ARBA00022989"/>
    </source>
</evidence>
<name>A0A914AR60_PATMI</name>
<sequence>MDNTSLPGVGVSEGVTVGGGANEEDVILRSISPILLGIMSSLALIGVVLAVAFMIFNVRYRQSRLIKMSSPNLNILIGIGAVFIYACVVLFGIDVGVTSSDDVLGILCKVRVSLITLGFTLIYGSMFSKAWRVYRIFAHAATKRMVIRDGRLMTMVGSLLLLDFVVLALWLILDPPNIEQTILTARQDDASSSTLEGVLVCQSKHTEVWMTVLFTVKAFILLLGTHLSWETRNITVPSMNDAKCIVVSVYTCVILVAMVTALMTSLEAWPNAWYCCLSVVMLICPTEMLLLQYIPKIRAWRSNPEASYSMSRSLTTSYLATARQRSLAEVEEELFLLSKENASLKRSLSEKDNTIEVLHEHVGSAKEKLRLLSVDPDMRQDSGCDFDMSSSSTCQEDHDHIGVRPPDVVKDEPRDGDINENERTPEHDPHKLSLKYNVAALERQHLKRRHGREGGSIRSIGSVKSVKEFEDLRESIAHELHQAADLSLNLREAIAHDLHSCRTTPMYMVIADTEKELAGVLKDSYNLDGDNISISSSTFTYDNPVFTRNQKGRRSVDSMCACNSRQSSFRSVADLALEFSERGGRGAPSVSRTLQWPQYRPPQMVDGDRELPRVVKSSETNGSAPKMTKSVYHTYV</sequence>
<dbReference type="RefSeq" id="XP_038065924.1">
    <property type="nucleotide sequence ID" value="XM_038209996.1"/>
</dbReference>
<keyword evidence="3 10" id="KW-1133">Transmembrane helix</keyword>
<feature type="transmembrane region" description="Helical" evidence="10">
    <location>
        <begin position="34"/>
        <end position="60"/>
    </location>
</feature>
<dbReference type="EnsemblMetazoa" id="XM_038209994.1">
    <property type="protein sequence ID" value="XP_038065922.1"/>
    <property type="gene ID" value="LOC119736014"/>
</dbReference>
<dbReference type="RefSeq" id="XP_038065922.1">
    <property type="nucleotide sequence ID" value="XM_038209994.1"/>
</dbReference>
<reference evidence="12" key="1">
    <citation type="submission" date="2022-11" db="UniProtKB">
        <authorList>
            <consortium name="EnsemblMetazoa"/>
        </authorList>
    </citation>
    <scope>IDENTIFICATION</scope>
</reference>
<dbReference type="RefSeq" id="XP_038065923.1">
    <property type="nucleotide sequence ID" value="XM_038209995.1"/>
</dbReference>
<evidence type="ECO:0000256" key="9">
    <source>
        <dbReference type="SAM" id="MobiDB-lite"/>
    </source>
</evidence>
<keyword evidence="4" id="KW-0297">G-protein coupled receptor</keyword>
<dbReference type="CDD" id="cd15047">
    <property type="entry name" value="7tmC_GABA-B-like"/>
    <property type="match status" value="1"/>
</dbReference>
<feature type="compositionally biased region" description="Basic and acidic residues" evidence="9">
    <location>
        <begin position="395"/>
        <end position="429"/>
    </location>
</feature>
<dbReference type="GO" id="GO:0007214">
    <property type="term" value="P:gamma-aminobutyric acid signaling pathway"/>
    <property type="evidence" value="ECO:0007669"/>
    <property type="project" value="TreeGrafter"/>
</dbReference>
<dbReference type="GO" id="GO:0038039">
    <property type="term" value="C:G protein-coupled receptor heterodimeric complex"/>
    <property type="evidence" value="ECO:0007669"/>
    <property type="project" value="TreeGrafter"/>
</dbReference>
<proteinExistence type="predicted"/>
<organism evidence="12 13">
    <name type="scientific">Patiria miniata</name>
    <name type="common">Bat star</name>
    <name type="synonym">Asterina miniata</name>
    <dbReference type="NCBI Taxonomy" id="46514"/>
    <lineage>
        <taxon>Eukaryota</taxon>
        <taxon>Metazoa</taxon>
        <taxon>Echinodermata</taxon>
        <taxon>Eleutherozoa</taxon>
        <taxon>Asterozoa</taxon>
        <taxon>Asteroidea</taxon>
        <taxon>Valvatacea</taxon>
        <taxon>Valvatida</taxon>
        <taxon>Asterinidae</taxon>
        <taxon>Patiria</taxon>
    </lineage>
</organism>
<comment type="subcellular location">
    <subcellularLocation>
        <location evidence="1">Membrane</location>
        <topology evidence="1">Multi-pass membrane protein</topology>
    </subcellularLocation>
</comment>
<feature type="domain" description="G-protein coupled receptors family 3 profile" evidence="11">
    <location>
        <begin position="35"/>
        <end position="316"/>
    </location>
</feature>
<feature type="transmembrane region" description="Helical" evidence="10">
    <location>
        <begin position="208"/>
        <end position="229"/>
    </location>
</feature>
<evidence type="ECO:0000259" key="11">
    <source>
        <dbReference type="PROSITE" id="PS50259"/>
    </source>
</evidence>
<evidence type="ECO:0000256" key="6">
    <source>
        <dbReference type="ARBA" id="ARBA00023170"/>
    </source>
</evidence>
<dbReference type="Pfam" id="PF00003">
    <property type="entry name" value="7tm_3"/>
    <property type="match status" value="1"/>
</dbReference>
<evidence type="ECO:0000256" key="8">
    <source>
        <dbReference type="ARBA" id="ARBA00023224"/>
    </source>
</evidence>
<dbReference type="InterPro" id="IPR002455">
    <property type="entry name" value="GPCR3_GABA-B"/>
</dbReference>
<evidence type="ECO:0000256" key="7">
    <source>
        <dbReference type="ARBA" id="ARBA00023180"/>
    </source>
</evidence>
<evidence type="ECO:0000256" key="4">
    <source>
        <dbReference type="ARBA" id="ARBA00023040"/>
    </source>
</evidence>
<dbReference type="PANTHER" id="PTHR10519">
    <property type="entry name" value="GABA-B RECEPTOR"/>
    <property type="match status" value="1"/>
</dbReference>
<evidence type="ECO:0000256" key="5">
    <source>
        <dbReference type="ARBA" id="ARBA00023136"/>
    </source>
</evidence>
<feature type="transmembrane region" description="Helical" evidence="10">
    <location>
        <begin position="113"/>
        <end position="131"/>
    </location>
</feature>
<keyword evidence="13" id="KW-1185">Reference proteome</keyword>
<feature type="region of interest" description="Disordered" evidence="9">
    <location>
        <begin position="615"/>
        <end position="636"/>
    </location>
</feature>
<keyword evidence="5 10" id="KW-0472">Membrane</keyword>
<feature type="transmembrane region" description="Helical" evidence="10">
    <location>
        <begin position="152"/>
        <end position="173"/>
    </location>
</feature>
<evidence type="ECO:0000256" key="1">
    <source>
        <dbReference type="ARBA" id="ARBA00004141"/>
    </source>
</evidence>
<evidence type="ECO:0000256" key="2">
    <source>
        <dbReference type="ARBA" id="ARBA00022692"/>
    </source>
</evidence>
<keyword evidence="7" id="KW-0325">Glycoprotein</keyword>
<dbReference type="PANTHER" id="PTHR10519:SF20">
    <property type="entry name" value="G-PROTEIN COUPLED RECEPTOR 156-RELATED"/>
    <property type="match status" value="1"/>
</dbReference>
<dbReference type="Proteomes" id="UP000887568">
    <property type="component" value="Unplaced"/>
</dbReference>
<keyword evidence="8" id="KW-0807">Transducer</keyword>
<dbReference type="PROSITE" id="PS50259">
    <property type="entry name" value="G_PROTEIN_RECEP_F3_4"/>
    <property type="match status" value="1"/>
</dbReference>
<keyword evidence="2 10" id="KW-0812">Transmembrane</keyword>
<dbReference type="PRINTS" id="PR01176">
    <property type="entry name" value="GABABRECEPTR"/>
</dbReference>
<evidence type="ECO:0000313" key="12">
    <source>
        <dbReference type="EnsemblMetazoa" id="XP_038065924.1"/>
    </source>
</evidence>
<feature type="transmembrane region" description="Helical" evidence="10">
    <location>
        <begin position="72"/>
        <end position="93"/>
    </location>
</feature>
<protein>
    <recommendedName>
        <fullName evidence="11">G-protein coupled receptors family 3 profile domain-containing protein</fullName>
    </recommendedName>
</protein>